<reference evidence="4 5" key="1">
    <citation type="submission" date="2016-07" db="EMBL/GenBank/DDBJ databases">
        <title>Pervasive Adenine N6-methylation of Active Genes in Fungi.</title>
        <authorList>
            <consortium name="DOE Joint Genome Institute"/>
            <person name="Mondo S.J."/>
            <person name="Dannebaum R.O."/>
            <person name="Kuo R.C."/>
            <person name="Labutti K."/>
            <person name="Haridas S."/>
            <person name="Kuo A."/>
            <person name="Salamov A."/>
            <person name="Ahrendt S.R."/>
            <person name="Lipzen A."/>
            <person name="Sullivan W."/>
            <person name="Andreopoulos W.B."/>
            <person name="Clum A."/>
            <person name="Lindquist E."/>
            <person name="Daum C."/>
            <person name="Ramamoorthy G.K."/>
            <person name="Gryganskyi A."/>
            <person name="Culley D."/>
            <person name="Magnuson J.K."/>
            <person name="James T.Y."/>
            <person name="O'Malley M.A."/>
            <person name="Stajich J.E."/>
            <person name="Spatafora J.W."/>
            <person name="Visel A."/>
            <person name="Grigoriev I.V."/>
        </authorList>
    </citation>
    <scope>NUCLEOTIDE SEQUENCE [LARGE SCALE GENOMIC DNA]</scope>
    <source>
        <strain evidence="4 5">JEL800</strain>
    </source>
</reference>
<accession>A0A1Y2CRE7</accession>
<comment type="caution">
    <text evidence="4">The sequence shown here is derived from an EMBL/GenBank/DDBJ whole genome shotgun (WGS) entry which is preliminary data.</text>
</comment>
<dbReference type="InterPro" id="IPR027417">
    <property type="entry name" value="P-loop_NTPase"/>
</dbReference>
<gene>
    <name evidence="4" type="ORF">BCR33DRAFT_714030</name>
</gene>
<dbReference type="OrthoDB" id="10251412at2759"/>
<protein>
    <recommendedName>
        <fullName evidence="3">ATPase AAA-type core domain-containing protein</fullName>
    </recommendedName>
</protein>
<evidence type="ECO:0000259" key="3">
    <source>
        <dbReference type="Pfam" id="PF00004"/>
    </source>
</evidence>
<keyword evidence="5" id="KW-1185">Reference proteome</keyword>
<dbReference type="SUPFAM" id="SSF52540">
    <property type="entry name" value="P-loop containing nucleoside triphosphate hydrolases"/>
    <property type="match status" value="1"/>
</dbReference>
<feature type="domain" description="ATPase AAA-type core" evidence="3">
    <location>
        <begin position="107"/>
        <end position="193"/>
    </location>
</feature>
<evidence type="ECO:0000256" key="2">
    <source>
        <dbReference type="SAM" id="MobiDB-lite"/>
    </source>
</evidence>
<dbReference type="InterPro" id="IPR050747">
    <property type="entry name" value="Mitochondrial_chaperone_BCS1"/>
</dbReference>
<dbReference type="AlphaFoldDB" id="A0A1Y2CRE7"/>
<keyword evidence="1" id="KW-0175">Coiled coil</keyword>
<feature type="coiled-coil region" evidence="1">
    <location>
        <begin position="184"/>
        <end position="216"/>
    </location>
</feature>
<sequence length="397" mass="45226">MIHKEPPIVIRRIHEETATLEWFQMFLTEITNLYLASKASRKRRARYERPANRSYWRWVQALKSTRSLSSIALDKTQETLLLRDLDTFVNDRGFYQRMGLPYRRGYLFSGKPGTGKTSLISAISATYNYDLYYMNLGDIKSDTDLRLLRFCPKHSIIVLEDIDAQSAEVHTRERRYALKKVDKMRQWKEKEKEAKKKKKEKLQAKLLEEVEETKKENSPAKKAGKVSVEELWKDEEEDMFADLGMGLGGFGMDGFGMGGGNGWFGAQVWGWNGRALGNGRVWWNGFHAFPTPQLLDGHMLADDLIICMTSNHPELNRMFQSVMNDPSVSLDFDKLMILYRSNPEVIAERLMERANELLDGKPLSTGIQGGESDTSLDSGASSFGSENGESTLSSATF</sequence>
<dbReference type="Gene3D" id="3.40.50.300">
    <property type="entry name" value="P-loop containing nucleotide triphosphate hydrolases"/>
    <property type="match status" value="1"/>
</dbReference>
<dbReference type="InterPro" id="IPR003959">
    <property type="entry name" value="ATPase_AAA_core"/>
</dbReference>
<proteinExistence type="predicted"/>
<name>A0A1Y2CRE7_9FUNG</name>
<dbReference type="Proteomes" id="UP000193642">
    <property type="component" value="Unassembled WGS sequence"/>
</dbReference>
<evidence type="ECO:0000313" key="5">
    <source>
        <dbReference type="Proteomes" id="UP000193642"/>
    </source>
</evidence>
<evidence type="ECO:0000256" key="1">
    <source>
        <dbReference type="SAM" id="Coils"/>
    </source>
</evidence>
<dbReference type="STRING" id="329046.A0A1Y2CRE7"/>
<organism evidence="4 5">
    <name type="scientific">Rhizoclosmatium globosum</name>
    <dbReference type="NCBI Taxonomy" id="329046"/>
    <lineage>
        <taxon>Eukaryota</taxon>
        <taxon>Fungi</taxon>
        <taxon>Fungi incertae sedis</taxon>
        <taxon>Chytridiomycota</taxon>
        <taxon>Chytridiomycota incertae sedis</taxon>
        <taxon>Chytridiomycetes</taxon>
        <taxon>Chytridiales</taxon>
        <taxon>Chytriomycetaceae</taxon>
        <taxon>Rhizoclosmatium</taxon>
    </lineage>
</organism>
<dbReference type="GO" id="GO:0005524">
    <property type="term" value="F:ATP binding"/>
    <property type="evidence" value="ECO:0007669"/>
    <property type="project" value="InterPro"/>
</dbReference>
<dbReference type="Pfam" id="PF00004">
    <property type="entry name" value="AAA"/>
    <property type="match status" value="1"/>
</dbReference>
<feature type="compositionally biased region" description="Polar residues" evidence="2">
    <location>
        <begin position="371"/>
        <end position="397"/>
    </location>
</feature>
<dbReference type="GO" id="GO:0016887">
    <property type="term" value="F:ATP hydrolysis activity"/>
    <property type="evidence" value="ECO:0007669"/>
    <property type="project" value="InterPro"/>
</dbReference>
<dbReference type="EMBL" id="MCGO01000010">
    <property type="protein sequence ID" value="ORY48925.1"/>
    <property type="molecule type" value="Genomic_DNA"/>
</dbReference>
<evidence type="ECO:0000313" key="4">
    <source>
        <dbReference type="EMBL" id="ORY48925.1"/>
    </source>
</evidence>
<dbReference type="PANTHER" id="PTHR23070">
    <property type="entry name" value="BCS1 AAA-TYPE ATPASE"/>
    <property type="match status" value="1"/>
</dbReference>
<feature type="region of interest" description="Disordered" evidence="2">
    <location>
        <begin position="361"/>
        <end position="397"/>
    </location>
</feature>